<name>A0A6A3L2I2_9STRA</name>
<reference evidence="1 2" key="1">
    <citation type="submission" date="2018-09" db="EMBL/GenBank/DDBJ databases">
        <title>Genomic investigation of the strawberry pathogen Phytophthora fragariae indicates pathogenicity is determined by transcriptional variation in three key races.</title>
        <authorList>
            <person name="Adams T.M."/>
            <person name="Armitage A.D."/>
            <person name="Sobczyk M.K."/>
            <person name="Bates H.J."/>
            <person name="Dunwell J.M."/>
            <person name="Nellist C.F."/>
            <person name="Harrison R.J."/>
        </authorList>
    </citation>
    <scope>NUCLEOTIDE SEQUENCE [LARGE SCALE GENOMIC DNA]</scope>
    <source>
        <strain evidence="1 2">SCRP324</strain>
    </source>
</reference>
<proteinExistence type="predicted"/>
<accession>A0A6A3L2I2</accession>
<gene>
    <name evidence="1" type="ORF">PR002_g15509</name>
</gene>
<dbReference type="AlphaFoldDB" id="A0A6A3L2I2"/>
<evidence type="ECO:0000313" key="1">
    <source>
        <dbReference type="EMBL" id="KAE9009893.1"/>
    </source>
</evidence>
<sequence>MREVAVYLQHGPVKIASDASRWRRPLCAAPAGAGRGRHGMLGQLAVTSHLRSLPPFCGRKSAYLVVKPQFQKAGRGRQSEKARFYSGGSGFALWITWAKPTREERTRHFAIPL</sequence>
<comment type="caution">
    <text evidence="1">The sequence shown here is derived from an EMBL/GenBank/DDBJ whole genome shotgun (WGS) entry which is preliminary data.</text>
</comment>
<organism evidence="1 2">
    <name type="scientific">Phytophthora rubi</name>
    <dbReference type="NCBI Taxonomy" id="129364"/>
    <lineage>
        <taxon>Eukaryota</taxon>
        <taxon>Sar</taxon>
        <taxon>Stramenopiles</taxon>
        <taxon>Oomycota</taxon>
        <taxon>Peronosporomycetes</taxon>
        <taxon>Peronosporales</taxon>
        <taxon>Peronosporaceae</taxon>
        <taxon>Phytophthora</taxon>
    </lineage>
</organism>
<dbReference type="EMBL" id="QXFU01001131">
    <property type="protein sequence ID" value="KAE9009893.1"/>
    <property type="molecule type" value="Genomic_DNA"/>
</dbReference>
<evidence type="ECO:0000313" key="2">
    <source>
        <dbReference type="Proteomes" id="UP000435112"/>
    </source>
</evidence>
<dbReference type="Proteomes" id="UP000435112">
    <property type="component" value="Unassembled WGS sequence"/>
</dbReference>
<protein>
    <submittedName>
        <fullName evidence="1">Uncharacterized protein</fullName>
    </submittedName>
</protein>
<dbReference type="OrthoDB" id="10314113at2759"/>